<proteinExistence type="predicted"/>
<reference evidence="1 2" key="1">
    <citation type="journal article" date="2007" name="PLoS Genet.">
        <title>Patterns and implications of gene gain and loss in the evolution of Prochlorococcus.</title>
        <authorList>
            <person name="Kettler G.C."/>
            <person name="Martiny A.C."/>
            <person name="Huang K."/>
            <person name="Zucker J."/>
            <person name="Coleman M.L."/>
            <person name="Rodrigue S."/>
            <person name="Chen F."/>
            <person name="Lapidus A."/>
            <person name="Ferriera S."/>
            <person name="Johnson J."/>
            <person name="Steglich C."/>
            <person name="Church G.M."/>
            <person name="Richardson P."/>
            <person name="Chisholm S.W."/>
        </authorList>
    </citation>
    <scope>NUCLEOTIDE SEQUENCE [LARGE SCALE GENOMIC DNA]</scope>
    <source>
        <strain evidence="1 2">MIT 9303</strain>
    </source>
</reference>
<gene>
    <name evidence="1" type="ordered locus">P9303_12721</name>
</gene>
<sequence>MPFTNGTWITYFTQNGQLMKSITYIHGGKASSSITVPC</sequence>
<name>A2C959_PROM3</name>
<accession>A2C959</accession>
<evidence type="ECO:0000313" key="2">
    <source>
        <dbReference type="Proteomes" id="UP000002274"/>
    </source>
</evidence>
<dbReference type="EMBL" id="CP000554">
    <property type="protein sequence ID" value="ABM78019.1"/>
    <property type="molecule type" value="Genomic_DNA"/>
</dbReference>
<organism evidence="1 2">
    <name type="scientific">Prochlorococcus marinus (strain MIT 9303)</name>
    <dbReference type="NCBI Taxonomy" id="59922"/>
    <lineage>
        <taxon>Bacteria</taxon>
        <taxon>Bacillati</taxon>
        <taxon>Cyanobacteriota</taxon>
        <taxon>Cyanophyceae</taxon>
        <taxon>Synechococcales</taxon>
        <taxon>Prochlorococcaceae</taxon>
        <taxon>Prochlorococcus</taxon>
    </lineage>
</organism>
<evidence type="ECO:0000313" key="1">
    <source>
        <dbReference type="EMBL" id="ABM78019.1"/>
    </source>
</evidence>
<dbReference type="HOGENOM" id="CLU_3331545_0_0_3"/>
<dbReference type="KEGG" id="pmf:P9303_12721"/>
<dbReference type="AlphaFoldDB" id="A2C959"/>
<dbReference type="Proteomes" id="UP000002274">
    <property type="component" value="Chromosome"/>
</dbReference>
<protein>
    <submittedName>
        <fullName evidence="1">Uncharacterized protein</fullName>
    </submittedName>
</protein>